<keyword evidence="2" id="KW-1185">Reference proteome</keyword>
<dbReference type="RefSeq" id="WP_097156054.1">
    <property type="nucleotide sequence ID" value="NZ_OBEL01000011.1"/>
</dbReference>
<organism evidence="1 2">
    <name type="scientific">Cohaesibacter gelatinilyticus</name>
    <dbReference type="NCBI Taxonomy" id="372072"/>
    <lineage>
        <taxon>Bacteria</taxon>
        <taxon>Pseudomonadati</taxon>
        <taxon>Pseudomonadota</taxon>
        <taxon>Alphaproteobacteria</taxon>
        <taxon>Hyphomicrobiales</taxon>
        <taxon>Cohaesibacteraceae</taxon>
    </lineage>
</organism>
<evidence type="ECO:0000313" key="1">
    <source>
        <dbReference type="EMBL" id="SNZ21670.1"/>
    </source>
</evidence>
<dbReference type="EMBL" id="OBEL01000011">
    <property type="protein sequence ID" value="SNZ21670.1"/>
    <property type="molecule type" value="Genomic_DNA"/>
</dbReference>
<name>A0A285PIV4_9HYPH</name>
<reference evidence="1 2" key="1">
    <citation type="submission" date="2017-09" db="EMBL/GenBank/DDBJ databases">
        <authorList>
            <person name="Ehlers B."/>
            <person name="Leendertz F.H."/>
        </authorList>
    </citation>
    <scope>NUCLEOTIDE SEQUENCE [LARGE SCALE GENOMIC DNA]</scope>
    <source>
        <strain evidence="1 2">DSM 18289</strain>
    </source>
</reference>
<gene>
    <name evidence="1" type="ORF">SAMN06265368_4795</name>
</gene>
<protein>
    <submittedName>
        <fullName evidence="1">Uncharacterized protein</fullName>
    </submittedName>
</protein>
<dbReference type="OrthoDB" id="149299at2"/>
<dbReference type="AlphaFoldDB" id="A0A285PIV4"/>
<dbReference type="Proteomes" id="UP000219439">
    <property type="component" value="Unassembled WGS sequence"/>
</dbReference>
<accession>A0A285PIV4</accession>
<evidence type="ECO:0000313" key="2">
    <source>
        <dbReference type="Proteomes" id="UP000219439"/>
    </source>
</evidence>
<proteinExistence type="predicted"/>
<sequence>MSSRIAPLPSPIMKGQRKRPRKCNKDNLVAIRELPCILTGVWPVEAAHLRSGCLGLGKRDTGMQEKPDDAYVVPLSPAKHREQHSMNEIEFWKAHGFEWRDIVAIAQALYQHRNDLEARHVIIQEARRWQSD</sequence>